<evidence type="ECO:0000256" key="1">
    <source>
        <dbReference type="ARBA" id="ARBA00004571"/>
    </source>
</evidence>
<dbReference type="GO" id="GO:0009279">
    <property type="term" value="C:cell outer membrane"/>
    <property type="evidence" value="ECO:0007669"/>
    <property type="project" value="UniProtKB-SubCell"/>
</dbReference>
<dbReference type="GO" id="GO:0034220">
    <property type="term" value="P:monoatomic ion transmembrane transport"/>
    <property type="evidence" value="ECO:0007669"/>
    <property type="project" value="InterPro"/>
</dbReference>
<evidence type="ECO:0000256" key="3">
    <source>
        <dbReference type="ARBA" id="ARBA00022448"/>
    </source>
</evidence>
<dbReference type="PRINTS" id="PR00182">
    <property type="entry name" value="ECOLNEIPORIN"/>
</dbReference>
<reference evidence="13" key="1">
    <citation type="submission" date="2022-01" db="EMBL/GenBank/DDBJ databases">
        <title>Genome sequence and assembly of Parabukholderia sp. RG36.</title>
        <authorList>
            <person name="Chhetri G."/>
        </authorList>
    </citation>
    <scope>NUCLEOTIDE SEQUENCE</scope>
    <source>
        <strain evidence="13">RG36</strain>
    </source>
</reference>
<evidence type="ECO:0000256" key="6">
    <source>
        <dbReference type="ARBA" id="ARBA00022729"/>
    </source>
</evidence>
<accession>A0A9X1RLG8</accession>
<feature type="signal peptide" evidence="11">
    <location>
        <begin position="1"/>
        <end position="19"/>
    </location>
</feature>
<name>A0A9X1RLG8_9BURK</name>
<keyword evidence="3" id="KW-0813">Transport</keyword>
<comment type="subcellular location">
    <subcellularLocation>
        <location evidence="1">Cell outer membrane</location>
        <topology evidence="1">Multi-pass membrane protein</topology>
    </subcellularLocation>
</comment>
<evidence type="ECO:0000256" key="7">
    <source>
        <dbReference type="ARBA" id="ARBA00023065"/>
    </source>
</evidence>
<dbReference type="InterPro" id="IPR023614">
    <property type="entry name" value="Porin_dom_sf"/>
</dbReference>
<evidence type="ECO:0000256" key="8">
    <source>
        <dbReference type="ARBA" id="ARBA00023114"/>
    </source>
</evidence>
<evidence type="ECO:0000256" key="5">
    <source>
        <dbReference type="ARBA" id="ARBA00022692"/>
    </source>
</evidence>
<keyword evidence="7" id="KW-0406">Ion transport</keyword>
<dbReference type="Proteomes" id="UP001139308">
    <property type="component" value="Unassembled WGS sequence"/>
</dbReference>
<dbReference type="CDD" id="cd00342">
    <property type="entry name" value="gram_neg_porins"/>
    <property type="match status" value="1"/>
</dbReference>
<evidence type="ECO:0000313" key="14">
    <source>
        <dbReference type="Proteomes" id="UP001139308"/>
    </source>
</evidence>
<dbReference type="PANTHER" id="PTHR34501">
    <property type="entry name" value="PROTEIN YDDL-RELATED"/>
    <property type="match status" value="1"/>
</dbReference>
<dbReference type="Gene3D" id="2.40.160.10">
    <property type="entry name" value="Porin"/>
    <property type="match status" value="1"/>
</dbReference>
<evidence type="ECO:0000259" key="12">
    <source>
        <dbReference type="Pfam" id="PF13609"/>
    </source>
</evidence>
<evidence type="ECO:0000256" key="2">
    <source>
        <dbReference type="ARBA" id="ARBA00011233"/>
    </source>
</evidence>
<proteinExistence type="predicted"/>
<dbReference type="GO" id="GO:0046930">
    <property type="term" value="C:pore complex"/>
    <property type="evidence" value="ECO:0007669"/>
    <property type="project" value="UniProtKB-KW"/>
</dbReference>
<feature type="domain" description="Porin" evidence="12">
    <location>
        <begin position="12"/>
        <end position="356"/>
    </location>
</feature>
<dbReference type="InterPro" id="IPR002299">
    <property type="entry name" value="Porin_Neis"/>
</dbReference>
<dbReference type="PANTHER" id="PTHR34501:SF9">
    <property type="entry name" value="MAJOR OUTER MEMBRANE PROTEIN P.IA"/>
    <property type="match status" value="1"/>
</dbReference>
<dbReference type="SUPFAM" id="SSF56935">
    <property type="entry name" value="Porins"/>
    <property type="match status" value="1"/>
</dbReference>
<dbReference type="InterPro" id="IPR001702">
    <property type="entry name" value="Porin_Gram-ve"/>
</dbReference>
<comment type="caution">
    <text evidence="13">The sequence shown here is derived from an EMBL/GenBank/DDBJ whole genome shotgun (WGS) entry which is preliminary data.</text>
</comment>
<dbReference type="PRINTS" id="PR00184">
    <property type="entry name" value="NEISSPPORIN"/>
</dbReference>
<dbReference type="EMBL" id="JAKLJA010000001">
    <property type="protein sequence ID" value="MCG5071961.1"/>
    <property type="molecule type" value="Genomic_DNA"/>
</dbReference>
<keyword evidence="4" id="KW-1134">Transmembrane beta strand</keyword>
<keyword evidence="8" id="KW-0626">Porin</keyword>
<keyword evidence="10" id="KW-0998">Cell outer membrane</keyword>
<keyword evidence="14" id="KW-1185">Reference proteome</keyword>
<feature type="chain" id="PRO_5040867631" evidence="11">
    <location>
        <begin position="20"/>
        <end position="393"/>
    </location>
</feature>
<dbReference type="Pfam" id="PF13609">
    <property type="entry name" value="Porin_4"/>
    <property type="match status" value="1"/>
</dbReference>
<sequence>MKKWIVLGAGLGVAGTAFAQSSVTLYGLLDVGVNYTSNAGGKQLVNMTSGMLNGSRFGLLGREDLGGGLAAVFRLENGFDITNGKLGQGGLMFGRQAYVGLADKHYGTVTLGRQYDSIVEFVNPFAVANTWGGPPLAHPGDVDQMAHTNRTNSSIKYTSPEFYGFRVGGLYGIGGVPGDISRNQIYSLGASYEHGPFTAGVGYLNVRQPNVSFWGDTGAPAAVSRGVPGANFAGSPVTTGFASANSLQAIAVGAAYQIESVKLGANYSNTQFRGLGDHSAGPVPAGGISGTATFNTGEINVTWQATPAFTLGAVYEYTKTSGVSGHTGASYNQAALGAQYALSRTTLVYLLGVYQKASGTDSTGHDAVASIYNITPSATNHQAYVRLGLEKRF</sequence>
<dbReference type="AlphaFoldDB" id="A0A9X1RLG8"/>
<evidence type="ECO:0000256" key="4">
    <source>
        <dbReference type="ARBA" id="ARBA00022452"/>
    </source>
</evidence>
<comment type="subunit">
    <text evidence="2">Homotrimer.</text>
</comment>
<gene>
    <name evidence="13" type="ORF">L5014_01075</name>
</gene>
<evidence type="ECO:0000256" key="10">
    <source>
        <dbReference type="ARBA" id="ARBA00023237"/>
    </source>
</evidence>
<evidence type="ECO:0000256" key="11">
    <source>
        <dbReference type="SAM" id="SignalP"/>
    </source>
</evidence>
<evidence type="ECO:0000313" key="13">
    <source>
        <dbReference type="EMBL" id="MCG5071961.1"/>
    </source>
</evidence>
<keyword evidence="9" id="KW-0472">Membrane</keyword>
<organism evidence="13 14">
    <name type="scientific">Paraburkholderia tagetis</name>
    <dbReference type="NCBI Taxonomy" id="2913261"/>
    <lineage>
        <taxon>Bacteria</taxon>
        <taxon>Pseudomonadati</taxon>
        <taxon>Pseudomonadota</taxon>
        <taxon>Betaproteobacteria</taxon>
        <taxon>Burkholderiales</taxon>
        <taxon>Burkholderiaceae</taxon>
        <taxon>Paraburkholderia</taxon>
    </lineage>
</organism>
<dbReference type="InterPro" id="IPR033900">
    <property type="entry name" value="Gram_neg_porin_domain"/>
</dbReference>
<keyword evidence="5" id="KW-0812">Transmembrane</keyword>
<keyword evidence="6 11" id="KW-0732">Signal</keyword>
<dbReference type="InterPro" id="IPR050298">
    <property type="entry name" value="Gram-neg_bact_OMP"/>
</dbReference>
<dbReference type="GO" id="GO:0015288">
    <property type="term" value="F:porin activity"/>
    <property type="evidence" value="ECO:0007669"/>
    <property type="project" value="UniProtKB-KW"/>
</dbReference>
<evidence type="ECO:0000256" key="9">
    <source>
        <dbReference type="ARBA" id="ARBA00023136"/>
    </source>
</evidence>
<protein>
    <submittedName>
        <fullName evidence="13">Porin</fullName>
    </submittedName>
</protein>
<dbReference type="RefSeq" id="WP_238461736.1">
    <property type="nucleotide sequence ID" value="NZ_JAKLJA010000001.1"/>
</dbReference>